<evidence type="ECO:0000313" key="2">
    <source>
        <dbReference type="Proteomes" id="UP001449795"/>
    </source>
</evidence>
<dbReference type="EMBL" id="CP152276">
    <property type="protein sequence ID" value="XAE41665.1"/>
    <property type="molecule type" value="Genomic_DNA"/>
</dbReference>
<organism evidence="1 2">
    <name type="scientific">Nguyenibacter vanlangensis</name>
    <dbReference type="NCBI Taxonomy" id="1216886"/>
    <lineage>
        <taxon>Bacteria</taxon>
        <taxon>Pseudomonadati</taxon>
        <taxon>Pseudomonadota</taxon>
        <taxon>Alphaproteobacteria</taxon>
        <taxon>Acetobacterales</taxon>
        <taxon>Acetobacteraceae</taxon>
        <taxon>Nguyenibacter</taxon>
    </lineage>
</organism>
<protein>
    <submittedName>
        <fullName evidence="1">Uncharacterized protein</fullName>
    </submittedName>
</protein>
<dbReference type="RefSeq" id="WP_342627542.1">
    <property type="nucleotide sequence ID" value="NZ_CP152276.1"/>
</dbReference>
<reference evidence="1 2" key="1">
    <citation type="submission" date="2024-04" db="EMBL/GenBank/DDBJ databases">
        <title>Complete genome sequence of Nguyenibacter vanlangesis HBCM-1154, a strain capable of nitrogen fixation, IAA production, and phosphorus solubilization isolated from sugarcane soil.</title>
        <authorList>
            <person name="MY HANH P."/>
        </authorList>
    </citation>
    <scope>NUCLEOTIDE SEQUENCE [LARGE SCALE GENOMIC DNA]</scope>
    <source>
        <strain evidence="1 2">HBCM 1154</strain>
    </source>
</reference>
<gene>
    <name evidence="1" type="ORF">AAC691_15420</name>
</gene>
<keyword evidence="2" id="KW-1185">Reference proteome</keyword>
<name>A0ABZ3D1Z1_9PROT</name>
<evidence type="ECO:0000313" key="1">
    <source>
        <dbReference type="EMBL" id="XAE41665.1"/>
    </source>
</evidence>
<dbReference type="Proteomes" id="UP001449795">
    <property type="component" value="Chromosome"/>
</dbReference>
<accession>A0ABZ3D1Z1</accession>
<proteinExistence type="predicted"/>
<sequence length="56" mass="6205">MIVKISISFAYRGHIVECTRNDARIYRDGTEVAVSYAPYRAGIERAIDALIESAAT</sequence>